<dbReference type="RefSeq" id="XP_009228353.1">
    <property type="nucleotide sequence ID" value="XM_009230089.1"/>
</dbReference>
<gene>
    <name evidence="3" type="primary">20352652</name>
    <name evidence="2" type="ORF">GGTG_12194</name>
</gene>
<proteinExistence type="predicted"/>
<reference evidence="2" key="2">
    <citation type="submission" date="2010-07" db="EMBL/GenBank/DDBJ databases">
        <authorList>
            <consortium name="The Broad Institute Genome Sequencing Platform"/>
            <consortium name="Broad Institute Genome Sequencing Center for Infectious Disease"/>
            <person name="Ma L.-J."/>
            <person name="Dead R."/>
            <person name="Young S."/>
            <person name="Zeng Q."/>
            <person name="Koehrsen M."/>
            <person name="Alvarado L."/>
            <person name="Berlin A."/>
            <person name="Chapman S.B."/>
            <person name="Chen Z."/>
            <person name="Freedman E."/>
            <person name="Gellesch M."/>
            <person name="Goldberg J."/>
            <person name="Griggs A."/>
            <person name="Gujja S."/>
            <person name="Heilman E.R."/>
            <person name="Heiman D."/>
            <person name="Hepburn T."/>
            <person name="Howarth C."/>
            <person name="Jen D."/>
            <person name="Larson L."/>
            <person name="Mehta T."/>
            <person name="Neiman D."/>
            <person name="Pearson M."/>
            <person name="Roberts A."/>
            <person name="Saif S."/>
            <person name="Shea T."/>
            <person name="Shenoy N."/>
            <person name="Sisk P."/>
            <person name="Stolte C."/>
            <person name="Sykes S."/>
            <person name="Walk T."/>
            <person name="White J."/>
            <person name="Yandava C."/>
            <person name="Haas B."/>
            <person name="Nusbaum C."/>
            <person name="Birren B."/>
        </authorList>
    </citation>
    <scope>NUCLEOTIDE SEQUENCE</scope>
    <source>
        <strain evidence="2">R3-111a-1</strain>
    </source>
</reference>
<reference evidence="4" key="1">
    <citation type="submission" date="2010-07" db="EMBL/GenBank/DDBJ databases">
        <title>The genome sequence of Gaeumannomyces graminis var. tritici strain R3-111a-1.</title>
        <authorList>
            <consortium name="The Broad Institute Genome Sequencing Platform"/>
            <person name="Ma L.-J."/>
            <person name="Dead R."/>
            <person name="Young S."/>
            <person name="Zeng Q."/>
            <person name="Koehrsen M."/>
            <person name="Alvarado L."/>
            <person name="Berlin A."/>
            <person name="Chapman S.B."/>
            <person name="Chen Z."/>
            <person name="Freedman E."/>
            <person name="Gellesch M."/>
            <person name="Goldberg J."/>
            <person name="Griggs A."/>
            <person name="Gujja S."/>
            <person name="Heilman E.R."/>
            <person name="Heiman D."/>
            <person name="Hepburn T."/>
            <person name="Howarth C."/>
            <person name="Jen D."/>
            <person name="Larson L."/>
            <person name="Mehta T."/>
            <person name="Neiman D."/>
            <person name="Pearson M."/>
            <person name="Roberts A."/>
            <person name="Saif S."/>
            <person name="Shea T."/>
            <person name="Shenoy N."/>
            <person name="Sisk P."/>
            <person name="Stolte C."/>
            <person name="Sykes S."/>
            <person name="Walk T."/>
            <person name="White J."/>
            <person name="Yandava C."/>
            <person name="Haas B."/>
            <person name="Nusbaum C."/>
            <person name="Birren B."/>
        </authorList>
    </citation>
    <scope>NUCLEOTIDE SEQUENCE [LARGE SCALE GENOMIC DNA]</scope>
    <source>
        <strain evidence="4">R3-111a-1</strain>
    </source>
</reference>
<dbReference type="Proteomes" id="UP000006039">
    <property type="component" value="Unassembled WGS sequence"/>
</dbReference>
<dbReference type="GeneID" id="20352652"/>
<keyword evidence="4" id="KW-1185">Reference proteome</keyword>
<evidence type="ECO:0000313" key="3">
    <source>
        <dbReference type="EnsemblFungi" id="EJT70019"/>
    </source>
</evidence>
<sequence length="131" mass="13710">MGQCKQPFSLAKVGRSSSFSLQGRGGPWSYVIGSMLVRGGEARKADTAVNGGAQLQEFGAPAARHRLRGQAAPQSTDSSSGGSCVRHALTSLPSMAVSWEAARRHSGYQEGPATTPITTTRGEIRSYSGLD</sequence>
<feature type="region of interest" description="Disordered" evidence="1">
    <location>
        <begin position="103"/>
        <end position="131"/>
    </location>
</feature>
<evidence type="ECO:0000256" key="1">
    <source>
        <dbReference type="SAM" id="MobiDB-lite"/>
    </source>
</evidence>
<reference evidence="2" key="3">
    <citation type="submission" date="2010-09" db="EMBL/GenBank/DDBJ databases">
        <title>Annotation of Gaeumannomyces graminis var. tritici R3-111a-1.</title>
        <authorList>
            <consortium name="The Broad Institute Genome Sequencing Platform"/>
            <person name="Ma L.-J."/>
            <person name="Dead R."/>
            <person name="Young S.K."/>
            <person name="Zeng Q."/>
            <person name="Gargeya S."/>
            <person name="Fitzgerald M."/>
            <person name="Haas B."/>
            <person name="Abouelleil A."/>
            <person name="Alvarado L."/>
            <person name="Arachchi H.M."/>
            <person name="Berlin A."/>
            <person name="Brown A."/>
            <person name="Chapman S.B."/>
            <person name="Chen Z."/>
            <person name="Dunbar C."/>
            <person name="Freedman E."/>
            <person name="Gearin G."/>
            <person name="Gellesch M."/>
            <person name="Goldberg J."/>
            <person name="Griggs A."/>
            <person name="Gujja S."/>
            <person name="Heiman D."/>
            <person name="Howarth C."/>
            <person name="Larson L."/>
            <person name="Lui A."/>
            <person name="MacDonald P.J.P."/>
            <person name="Mehta T."/>
            <person name="Montmayeur A."/>
            <person name="Murphy C."/>
            <person name="Neiman D."/>
            <person name="Pearson M."/>
            <person name="Priest M."/>
            <person name="Roberts A."/>
            <person name="Saif S."/>
            <person name="Shea T."/>
            <person name="Shenoy N."/>
            <person name="Sisk P."/>
            <person name="Stolte C."/>
            <person name="Sykes S."/>
            <person name="Yandava C."/>
            <person name="Wortman J."/>
            <person name="Nusbaum C."/>
            <person name="Birren B."/>
        </authorList>
    </citation>
    <scope>NUCLEOTIDE SEQUENCE</scope>
    <source>
        <strain evidence="2">R3-111a-1</strain>
    </source>
</reference>
<evidence type="ECO:0000313" key="2">
    <source>
        <dbReference type="EMBL" id="EJT70019.1"/>
    </source>
</evidence>
<protein>
    <submittedName>
        <fullName evidence="2 3">Uncharacterized protein</fullName>
    </submittedName>
</protein>
<evidence type="ECO:0000313" key="4">
    <source>
        <dbReference type="Proteomes" id="UP000006039"/>
    </source>
</evidence>
<organism evidence="2">
    <name type="scientific">Gaeumannomyces tritici (strain R3-111a-1)</name>
    <name type="common">Wheat and barley take-all root rot fungus</name>
    <name type="synonym">Gaeumannomyces graminis var. tritici</name>
    <dbReference type="NCBI Taxonomy" id="644352"/>
    <lineage>
        <taxon>Eukaryota</taxon>
        <taxon>Fungi</taxon>
        <taxon>Dikarya</taxon>
        <taxon>Ascomycota</taxon>
        <taxon>Pezizomycotina</taxon>
        <taxon>Sordariomycetes</taxon>
        <taxon>Sordariomycetidae</taxon>
        <taxon>Magnaporthales</taxon>
        <taxon>Magnaporthaceae</taxon>
        <taxon>Gaeumannomyces</taxon>
    </lineage>
</organism>
<dbReference type="HOGENOM" id="CLU_1927748_0_0_1"/>
<dbReference type="AlphaFoldDB" id="J3PFB7"/>
<dbReference type="VEuPathDB" id="FungiDB:GGTG_12194"/>
<feature type="region of interest" description="Disordered" evidence="1">
    <location>
        <begin position="65"/>
        <end position="85"/>
    </location>
</feature>
<dbReference type="EMBL" id="GL385402">
    <property type="protein sequence ID" value="EJT70019.1"/>
    <property type="molecule type" value="Genomic_DNA"/>
</dbReference>
<accession>J3PFB7</accession>
<dbReference type="EnsemblFungi" id="EJT70019">
    <property type="protein sequence ID" value="EJT70019"/>
    <property type="gene ID" value="GGTG_12194"/>
</dbReference>
<feature type="compositionally biased region" description="Polar residues" evidence="1">
    <location>
        <begin position="72"/>
        <end position="82"/>
    </location>
</feature>
<name>J3PFB7_GAET3</name>
<reference evidence="3" key="4">
    <citation type="journal article" date="2015" name="G3 (Bethesda)">
        <title>Genome sequences of three phytopathogenic species of the Magnaporthaceae family of fungi.</title>
        <authorList>
            <person name="Okagaki L.H."/>
            <person name="Nunes C.C."/>
            <person name="Sailsbery J."/>
            <person name="Clay B."/>
            <person name="Brown D."/>
            <person name="John T."/>
            <person name="Oh Y."/>
            <person name="Young N."/>
            <person name="Fitzgerald M."/>
            <person name="Haas B.J."/>
            <person name="Zeng Q."/>
            <person name="Young S."/>
            <person name="Adiconis X."/>
            <person name="Fan L."/>
            <person name="Levin J.Z."/>
            <person name="Mitchell T.K."/>
            <person name="Okubara P.A."/>
            <person name="Farman M.L."/>
            <person name="Kohn L.M."/>
            <person name="Birren B."/>
            <person name="Ma L.-J."/>
            <person name="Dean R.A."/>
        </authorList>
    </citation>
    <scope>NUCLEOTIDE SEQUENCE</scope>
    <source>
        <strain evidence="3">R3-111a-1</strain>
    </source>
</reference>
<reference evidence="3" key="5">
    <citation type="submission" date="2018-04" db="UniProtKB">
        <authorList>
            <consortium name="EnsemblFungi"/>
        </authorList>
    </citation>
    <scope>IDENTIFICATION</scope>
    <source>
        <strain evidence="3">R3-111a-1</strain>
    </source>
</reference>